<keyword evidence="1" id="KW-1133">Transmembrane helix</keyword>
<feature type="transmembrane region" description="Helical" evidence="1">
    <location>
        <begin position="270"/>
        <end position="290"/>
    </location>
</feature>
<evidence type="ECO:0000313" key="3">
    <source>
        <dbReference type="Proteomes" id="UP000316095"/>
    </source>
</evidence>
<feature type="transmembrane region" description="Helical" evidence="1">
    <location>
        <begin position="164"/>
        <end position="181"/>
    </location>
</feature>
<evidence type="ECO:0000256" key="1">
    <source>
        <dbReference type="SAM" id="Phobius"/>
    </source>
</evidence>
<proteinExistence type="predicted"/>
<feature type="transmembrane region" description="Helical" evidence="1">
    <location>
        <begin position="201"/>
        <end position="222"/>
    </location>
</feature>
<reference evidence="2 3" key="1">
    <citation type="submission" date="2019-02" db="EMBL/GenBank/DDBJ databases">
        <title>Deep-cultivation of Planctomycetes and their phenomic and genomic characterization uncovers novel biology.</title>
        <authorList>
            <person name="Wiegand S."/>
            <person name="Jogler M."/>
            <person name="Boedeker C."/>
            <person name="Pinto D."/>
            <person name="Vollmers J."/>
            <person name="Rivas-Marin E."/>
            <person name="Kohn T."/>
            <person name="Peeters S.H."/>
            <person name="Heuer A."/>
            <person name="Rast P."/>
            <person name="Oberbeckmann S."/>
            <person name="Bunk B."/>
            <person name="Jeske O."/>
            <person name="Meyerdierks A."/>
            <person name="Storesund J.E."/>
            <person name="Kallscheuer N."/>
            <person name="Luecker S."/>
            <person name="Lage O.M."/>
            <person name="Pohl T."/>
            <person name="Merkel B.J."/>
            <person name="Hornburger P."/>
            <person name="Mueller R.-W."/>
            <person name="Bruemmer F."/>
            <person name="Labrenz M."/>
            <person name="Spormann A.M."/>
            <person name="Op Den Camp H."/>
            <person name="Overmann J."/>
            <person name="Amann R."/>
            <person name="Jetten M.S.M."/>
            <person name="Mascher T."/>
            <person name="Medema M.H."/>
            <person name="Devos D.P."/>
            <person name="Kaster A.-K."/>
            <person name="Ovreas L."/>
            <person name="Rohde M."/>
            <person name="Galperin M.Y."/>
            <person name="Jogler C."/>
        </authorList>
    </citation>
    <scope>NUCLEOTIDE SEQUENCE [LARGE SCALE GENOMIC DNA]</scope>
    <source>
        <strain evidence="2 3">Pan54</strain>
    </source>
</reference>
<dbReference type="AlphaFoldDB" id="A0A5C5XH52"/>
<feature type="transmembrane region" description="Helical" evidence="1">
    <location>
        <begin position="77"/>
        <end position="100"/>
    </location>
</feature>
<feature type="transmembrane region" description="Helical" evidence="1">
    <location>
        <begin position="234"/>
        <end position="258"/>
    </location>
</feature>
<evidence type="ECO:0008006" key="4">
    <source>
        <dbReference type="Google" id="ProtNLM"/>
    </source>
</evidence>
<keyword evidence="1" id="KW-0812">Transmembrane</keyword>
<dbReference type="Proteomes" id="UP000316095">
    <property type="component" value="Unassembled WGS sequence"/>
</dbReference>
<dbReference type="EMBL" id="SJPG01000001">
    <property type="protein sequence ID" value="TWT61751.1"/>
    <property type="molecule type" value="Genomic_DNA"/>
</dbReference>
<accession>A0A5C5XH52</accession>
<evidence type="ECO:0000313" key="2">
    <source>
        <dbReference type="EMBL" id="TWT61751.1"/>
    </source>
</evidence>
<protein>
    <recommendedName>
        <fullName evidence="4">YrhK domain-containing protein</fullName>
    </recommendedName>
</protein>
<gene>
    <name evidence="2" type="ORF">Pan54_24880</name>
</gene>
<keyword evidence="1" id="KW-0472">Membrane</keyword>
<dbReference type="OrthoDB" id="244933at2"/>
<name>A0A5C5XH52_9PLAN</name>
<comment type="caution">
    <text evidence="2">The sequence shown here is derived from an EMBL/GenBank/DDBJ whole genome shotgun (WGS) entry which is preliminary data.</text>
</comment>
<sequence length="305" mass="33808">MDEQSEQSNNIQSSSLECVETKGPWPFVTWRAYRAADQSRYNWSSRHHRKGLVRPVALKTIANGNSLLCCLWKPQELNWWIGVIFAIGSLLFIIGSVLCLSPKLATVWSLDSLQINTIFFAGSIPFTTAAYLQLFQAANAGESTDENSGSSRRLNILGWRPGDIGWLSSALQFIGTILFNFNTFDATLPSLDWFESNLLIWVPNIFGSILFLASGYLAFIEICHAYWAWNPKDVSWWVVFTNLLGCVGFMISAVFGIFLPGPANIDAATLSTTFTLLGAIGFFIGSLLMLPEMSTSTKSMTIVAQ</sequence>
<keyword evidence="3" id="KW-1185">Reference proteome</keyword>
<organism evidence="2 3">
    <name type="scientific">Rubinisphaera italica</name>
    <dbReference type="NCBI Taxonomy" id="2527969"/>
    <lineage>
        <taxon>Bacteria</taxon>
        <taxon>Pseudomonadati</taxon>
        <taxon>Planctomycetota</taxon>
        <taxon>Planctomycetia</taxon>
        <taxon>Planctomycetales</taxon>
        <taxon>Planctomycetaceae</taxon>
        <taxon>Rubinisphaera</taxon>
    </lineage>
</organism>